<evidence type="ECO:0000256" key="5">
    <source>
        <dbReference type="SAM" id="SignalP"/>
    </source>
</evidence>
<organism evidence="7 8">
    <name type="scientific">Prevotella corporis</name>
    <dbReference type="NCBI Taxonomy" id="28128"/>
    <lineage>
        <taxon>Bacteria</taxon>
        <taxon>Pseudomonadati</taxon>
        <taxon>Bacteroidota</taxon>
        <taxon>Bacteroidia</taxon>
        <taxon>Bacteroidales</taxon>
        <taxon>Prevotellaceae</taxon>
        <taxon>Prevotella</taxon>
    </lineage>
</organism>
<sequence>MKRILLSALFIFAAIAIMRAQDADAQYAKELLKPGTMAPDFTLLTADGKEIKLNTYRGNYVVLHFWASWCPDCRKEIPDVKKLWNDFRDYNVRFIGISFDINKESWVKTYWDKYQMNWTQVSELKKWKKETNIDRLYKVVWIPTLYLIDPNGRVMLGTVQIEKLHAVLEGLKNKLNTSNPDVAPQYVGGDSAMQAYFMENELYTMKTRKWRVEANVLVSLNIEIDGSTSGARALEVNGLKANNPKFEKLTPEEQQAILIDAETFFKSEAMRLVQRMPNWKPAEKNGRPVMGKITLTVPFDPYQKAGKKKD</sequence>
<dbReference type="PANTHER" id="PTHR42852">
    <property type="entry name" value="THIOL:DISULFIDE INTERCHANGE PROTEIN DSBE"/>
    <property type="match status" value="1"/>
</dbReference>
<dbReference type="AlphaFoldDB" id="A0A133Q9C5"/>
<keyword evidence="8" id="KW-1185">Reference proteome</keyword>
<feature type="domain" description="Thioredoxin" evidence="6">
    <location>
        <begin position="32"/>
        <end position="176"/>
    </location>
</feature>
<evidence type="ECO:0000256" key="3">
    <source>
        <dbReference type="ARBA" id="ARBA00023157"/>
    </source>
</evidence>
<proteinExistence type="predicted"/>
<dbReference type="Gene3D" id="3.40.30.10">
    <property type="entry name" value="Glutaredoxin"/>
    <property type="match status" value="1"/>
</dbReference>
<name>A0A133Q9C5_9BACT</name>
<comment type="subcellular location">
    <subcellularLocation>
        <location evidence="1">Cell envelope</location>
    </subcellularLocation>
</comment>
<keyword evidence="3" id="KW-1015">Disulfide bond</keyword>
<dbReference type="GO" id="GO:0030313">
    <property type="term" value="C:cell envelope"/>
    <property type="evidence" value="ECO:0007669"/>
    <property type="project" value="UniProtKB-SubCell"/>
</dbReference>
<feature type="signal peptide" evidence="5">
    <location>
        <begin position="1"/>
        <end position="20"/>
    </location>
</feature>
<dbReference type="SUPFAM" id="SSF52833">
    <property type="entry name" value="Thioredoxin-like"/>
    <property type="match status" value="1"/>
</dbReference>
<dbReference type="EMBL" id="LRQG01000092">
    <property type="protein sequence ID" value="KXA39413.1"/>
    <property type="molecule type" value="Genomic_DNA"/>
</dbReference>
<comment type="caution">
    <text evidence="7">The sequence shown here is derived from an EMBL/GenBank/DDBJ whole genome shotgun (WGS) entry which is preliminary data.</text>
</comment>
<dbReference type="InterPro" id="IPR036249">
    <property type="entry name" value="Thioredoxin-like_sf"/>
</dbReference>
<evidence type="ECO:0000259" key="6">
    <source>
        <dbReference type="PROSITE" id="PS51352"/>
    </source>
</evidence>
<dbReference type="PATRIC" id="fig|28128.5.peg.1272"/>
<evidence type="ECO:0000313" key="8">
    <source>
        <dbReference type="Proteomes" id="UP000070533"/>
    </source>
</evidence>
<keyword evidence="2" id="KW-0201">Cytochrome c-type biogenesis</keyword>
<dbReference type="Gene3D" id="3.30.1150.10">
    <property type="match status" value="1"/>
</dbReference>
<dbReference type="eggNOG" id="COG0526">
    <property type="taxonomic scope" value="Bacteria"/>
</dbReference>
<protein>
    <submittedName>
        <fullName evidence="7">Antioxidant, AhpC/TSA family</fullName>
    </submittedName>
</protein>
<reference evidence="8" key="1">
    <citation type="submission" date="2016-01" db="EMBL/GenBank/DDBJ databases">
        <authorList>
            <person name="Mitreva M."/>
            <person name="Pepin K.H."/>
            <person name="Mihindukulasuriya K.A."/>
            <person name="Fulton R."/>
            <person name="Fronick C."/>
            <person name="O'Laughlin M."/>
            <person name="Miner T."/>
            <person name="Herter B."/>
            <person name="Rosa B.A."/>
            <person name="Cordes M."/>
            <person name="Tomlinson C."/>
            <person name="Wollam A."/>
            <person name="Palsikar V.B."/>
            <person name="Mardis E.R."/>
            <person name="Wilson R.K."/>
        </authorList>
    </citation>
    <scope>NUCLEOTIDE SEQUENCE [LARGE SCALE GENOMIC DNA]</scope>
    <source>
        <strain evidence="8">MJR7716</strain>
    </source>
</reference>
<dbReference type="CDD" id="cd02966">
    <property type="entry name" value="TlpA_like_family"/>
    <property type="match status" value="1"/>
</dbReference>
<dbReference type="Pfam" id="PF00578">
    <property type="entry name" value="AhpC-TSA"/>
    <property type="match status" value="1"/>
</dbReference>
<dbReference type="PANTHER" id="PTHR42852:SF6">
    <property type="entry name" value="THIOL:DISULFIDE INTERCHANGE PROTEIN DSBE"/>
    <property type="match status" value="1"/>
</dbReference>
<evidence type="ECO:0000256" key="4">
    <source>
        <dbReference type="ARBA" id="ARBA00023284"/>
    </source>
</evidence>
<dbReference type="OrthoDB" id="9794348at2"/>
<dbReference type="STRING" id="28128.HMPREF3226_01248"/>
<dbReference type="GO" id="GO:0016491">
    <property type="term" value="F:oxidoreductase activity"/>
    <property type="evidence" value="ECO:0007669"/>
    <property type="project" value="InterPro"/>
</dbReference>
<dbReference type="InterPro" id="IPR000866">
    <property type="entry name" value="AhpC/TSA"/>
</dbReference>
<dbReference type="RefSeq" id="WP_060940610.1">
    <property type="nucleotide sequence ID" value="NZ_KQ957245.1"/>
</dbReference>
<evidence type="ECO:0000256" key="1">
    <source>
        <dbReference type="ARBA" id="ARBA00004196"/>
    </source>
</evidence>
<feature type="chain" id="PRO_5007458566" evidence="5">
    <location>
        <begin position="21"/>
        <end position="310"/>
    </location>
</feature>
<keyword evidence="4" id="KW-0676">Redox-active center</keyword>
<dbReference type="GO" id="GO:0016209">
    <property type="term" value="F:antioxidant activity"/>
    <property type="evidence" value="ECO:0007669"/>
    <property type="project" value="InterPro"/>
</dbReference>
<gene>
    <name evidence="7" type="ORF">HMPREF3226_01248</name>
</gene>
<dbReference type="GO" id="GO:0017004">
    <property type="term" value="P:cytochrome complex assembly"/>
    <property type="evidence" value="ECO:0007669"/>
    <property type="project" value="UniProtKB-KW"/>
</dbReference>
<dbReference type="PROSITE" id="PS51352">
    <property type="entry name" value="THIOREDOXIN_2"/>
    <property type="match status" value="1"/>
</dbReference>
<keyword evidence="5" id="KW-0732">Signal</keyword>
<dbReference type="Proteomes" id="UP000070533">
    <property type="component" value="Unassembled WGS sequence"/>
</dbReference>
<dbReference type="InterPro" id="IPR013766">
    <property type="entry name" value="Thioredoxin_domain"/>
</dbReference>
<accession>A0A133Q9C5</accession>
<evidence type="ECO:0000313" key="7">
    <source>
        <dbReference type="EMBL" id="KXA39413.1"/>
    </source>
</evidence>
<dbReference type="InterPro" id="IPR050553">
    <property type="entry name" value="Thioredoxin_ResA/DsbE_sf"/>
</dbReference>
<evidence type="ECO:0000256" key="2">
    <source>
        <dbReference type="ARBA" id="ARBA00022748"/>
    </source>
</evidence>